<evidence type="ECO:0000313" key="1">
    <source>
        <dbReference type="EMBL" id="TKI53814.1"/>
    </source>
</evidence>
<sequence>MSGMKFLDEKIIALRNEMREQEQFELAQKEAALKKEQEPEEQNAEQEEQDFPKVNIYQDYIMIDDEKVSVVEQPLLDGKMSIRMPNLFFLMSKEIAALKYPSERRPTLIYTDDSSTINLAFNLTPHRLKEDGVAAFQENMIDILEQAQPSADWLDTEVIKIDEKTVGFLEIITPAIDGDIFNLMFFASIEGLALIGTFNCMEDDLETWRPVARAMMESLQFASISRNGGTVL</sequence>
<dbReference type="EMBL" id="SZPU01000100">
    <property type="protein sequence ID" value="TKI53814.1"/>
    <property type="molecule type" value="Genomic_DNA"/>
</dbReference>
<proteinExistence type="predicted"/>
<dbReference type="Proteomes" id="UP000308744">
    <property type="component" value="Unassembled WGS sequence"/>
</dbReference>
<evidence type="ECO:0000313" key="2">
    <source>
        <dbReference type="Proteomes" id="UP000308744"/>
    </source>
</evidence>
<dbReference type="AlphaFoldDB" id="A0A4U2Y1E8"/>
<organism evidence="1 2">
    <name type="scientific">Lysinibacillus mangiferihumi</name>
    <dbReference type="NCBI Taxonomy" id="1130819"/>
    <lineage>
        <taxon>Bacteria</taxon>
        <taxon>Bacillati</taxon>
        <taxon>Bacillota</taxon>
        <taxon>Bacilli</taxon>
        <taxon>Bacillales</taxon>
        <taxon>Bacillaceae</taxon>
        <taxon>Lysinibacillus</taxon>
    </lineage>
</organism>
<comment type="caution">
    <text evidence="1">The sequence shown here is derived from an EMBL/GenBank/DDBJ whole genome shotgun (WGS) entry which is preliminary data.</text>
</comment>
<accession>A0A4U2Y1E8</accession>
<gene>
    <name evidence="1" type="ORF">FC756_22010</name>
</gene>
<name>A0A4U2Y1E8_9BACI</name>
<keyword evidence="2" id="KW-1185">Reference proteome</keyword>
<protein>
    <submittedName>
        <fullName evidence="1">Uncharacterized protein</fullName>
    </submittedName>
</protein>
<reference evidence="1 2" key="1">
    <citation type="submission" date="2019-04" db="EMBL/GenBank/DDBJ databases">
        <title>Lysinibacillus genome sequencing.</title>
        <authorList>
            <person name="Dunlap C."/>
        </authorList>
    </citation>
    <scope>NUCLEOTIDE SEQUENCE [LARGE SCALE GENOMIC DNA]</scope>
    <source>
        <strain evidence="1 2">CCTCC AB 2010389</strain>
    </source>
</reference>